<evidence type="ECO:0000256" key="1">
    <source>
        <dbReference type="ARBA" id="ARBA00004141"/>
    </source>
</evidence>
<dbReference type="EMBL" id="CP041185">
    <property type="protein sequence ID" value="QDG69842.1"/>
    <property type="molecule type" value="Genomic_DNA"/>
</dbReference>
<evidence type="ECO:0000313" key="14">
    <source>
        <dbReference type="Proteomes" id="UP000316665"/>
    </source>
</evidence>
<keyword evidence="5 9" id="KW-0479">Metal-binding</keyword>
<feature type="transmembrane region" description="Helical" evidence="10">
    <location>
        <begin position="614"/>
        <end position="640"/>
    </location>
</feature>
<dbReference type="GO" id="GO:0046872">
    <property type="term" value="F:metal ion binding"/>
    <property type="evidence" value="ECO:0007669"/>
    <property type="project" value="UniProtKB-KW"/>
</dbReference>
<evidence type="ECO:0000256" key="4">
    <source>
        <dbReference type="ARBA" id="ARBA00022692"/>
    </source>
</evidence>
<evidence type="ECO:0000256" key="8">
    <source>
        <dbReference type="ARBA" id="ARBA00023136"/>
    </source>
</evidence>
<comment type="subcellular location">
    <subcellularLocation>
        <location evidence="1">Membrane</location>
        <topology evidence="1">Multi-pass membrane protein</topology>
    </subcellularLocation>
</comment>
<dbReference type="AlphaFoldDB" id="A0A4Y6RA82"/>
<evidence type="ECO:0000259" key="12">
    <source>
        <dbReference type="PROSITE" id="PS51007"/>
    </source>
</evidence>
<dbReference type="OrthoDB" id="9765171at2"/>
<keyword evidence="14" id="KW-1185">Reference proteome</keyword>
<dbReference type="PROSITE" id="PS51007">
    <property type="entry name" value="CYTC"/>
    <property type="match status" value="1"/>
</dbReference>
<name>A0A4Y6RA82_9BURK</name>
<dbReference type="Gene3D" id="1.10.760.10">
    <property type="entry name" value="Cytochrome c-like domain"/>
    <property type="match status" value="1"/>
</dbReference>
<keyword evidence="4 10" id="KW-0812">Transmembrane</keyword>
<dbReference type="InterPro" id="IPR004923">
    <property type="entry name" value="FTR1/Fip1/EfeU"/>
</dbReference>
<dbReference type="RefSeq" id="WP_141169303.1">
    <property type="nucleotide sequence ID" value="NZ_CP041185.1"/>
</dbReference>
<reference evidence="13 14" key="1">
    <citation type="submission" date="2019-06" db="EMBL/GenBank/DDBJ databases">
        <title>Complete genome sequence of Janthinobacterium sp. SNU WT3 isolated from diseased rainbow trout.</title>
        <authorList>
            <person name="Oh W.T."/>
            <person name="Park S.C."/>
        </authorList>
    </citation>
    <scope>NUCLEOTIDE SEQUENCE [LARGE SCALE GENOMIC DNA]</scope>
    <source>
        <strain evidence="13 14">SNU WT3</strain>
    </source>
</reference>
<feature type="transmembrane region" description="Helical" evidence="10">
    <location>
        <begin position="466"/>
        <end position="483"/>
    </location>
</feature>
<evidence type="ECO:0000256" key="7">
    <source>
        <dbReference type="ARBA" id="ARBA00023004"/>
    </source>
</evidence>
<feature type="transmembrane region" description="Helical" evidence="10">
    <location>
        <begin position="573"/>
        <end position="594"/>
    </location>
</feature>
<dbReference type="SUPFAM" id="SSF46626">
    <property type="entry name" value="Cytochrome c"/>
    <property type="match status" value="1"/>
</dbReference>
<dbReference type="PANTHER" id="PTHR31632">
    <property type="entry name" value="IRON TRANSPORTER FTH1"/>
    <property type="match status" value="1"/>
</dbReference>
<evidence type="ECO:0000256" key="9">
    <source>
        <dbReference type="PROSITE-ProRule" id="PRU00433"/>
    </source>
</evidence>
<dbReference type="PANTHER" id="PTHR31632:SF2">
    <property type="entry name" value="PLASMA MEMBRANE IRON PERMEASE"/>
    <property type="match status" value="1"/>
</dbReference>
<dbReference type="Pfam" id="PF03239">
    <property type="entry name" value="FTR1"/>
    <property type="match status" value="1"/>
</dbReference>
<accession>A0A4Y6RA82</accession>
<feature type="transmembrane region" description="Helical" evidence="10">
    <location>
        <begin position="504"/>
        <end position="521"/>
    </location>
</feature>
<evidence type="ECO:0000256" key="3">
    <source>
        <dbReference type="ARBA" id="ARBA00022617"/>
    </source>
</evidence>
<dbReference type="Pfam" id="PF13442">
    <property type="entry name" value="Cytochrome_CBB3"/>
    <property type="match status" value="1"/>
</dbReference>
<feature type="transmembrane region" description="Helical" evidence="10">
    <location>
        <begin position="395"/>
        <end position="420"/>
    </location>
</feature>
<protein>
    <submittedName>
        <fullName evidence="13">C-type cytochrome</fullName>
    </submittedName>
</protein>
<organism evidence="13 14">
    <name type="scientific">Janthinobacterium tructae</name>
    <dbReference type="NCBI Taxonomy" id="2590869"/>
    <lineage>
        <taxon>Bacteria</taxon>
        <taxon>Pseudomonadati</taxon>
        <taxon>Pseudomonadota</taxon>
        <taxon>Betaproteobacteria</taxon>
        <taxon>Burkholderiales</taxon>
        <taxon>Oxalobacteraceae</taxon>
        <taxon>Janthinobacterium</taxon>
    </lineage>
</organism>
<dbReference type="GO" id="GO:0033573">
    <property type="term" value="C:high-affinity iron permease complex"/>
    <property type="evidence" value="ECO:0007669"/>
    <property type="project" value="InterPro"/>
</dbReference>
<dbReference type="GO" id="GO:0009055">
    <property type="term" value="F:electron transfer activity"/>
    <property type="evidence" value="ECO:0007669"/>
    <property type="project" value="InterPro"/>
</dbReference>
<sequence length="651" mass="68263">MFIKVKKWLVCYPLVAASLSLSLLMAGGAQAQVADPGAGAKQLWQLIDYVAVDYSGAVEHGKVVSEAEYAEMLDFTDNAATQIAALPAHASQPAIAAAIADLRKAVVAKADGVEVKRLAHHANGLLIAAYPIPVAPKVLPNLARGAALYAAQCASCHGVAGGGDGPLAASLEPKPIAFTDGERAQSRSVMALYQVISQGVAGTSMASFGQLSDNERWDLAFFVGGMSHGAAARAHGEKLWQDDPRAKTLYADLAAVTTLTQEAAAAKLGADEAQALTAYLRSAPGKAEAHKPTGLALSRLRLEESLAAVHAGDRAAATRLGLSAYLDGFEPIEPMVGARNKSLLLAVENAMLAYRSAVAKGTVADAEAAGDKLQQLFTHVEAELGDAKAEPMTTFIGALTILLREGVEALLIVIGIIAFLRKAKRSDVMPYVHGGWISALVAGGLTWVAATYLVTISGASREVSEGLGSVFAALVLLSVGLWMHQKSSAGRWQEYLHEKLTAAMTRRSAWGLFALAFIAVYREVFETVLFYSALAADGNGGALLGGFLVAIVLLVVIAWALLRTSARMPIGKFFSWTSAFVAVLAVILMGKGVAALQEAGWVGVTPVDFMRIDLLGILPTAETLLAQAAILAIIVTGYGWNRYSAGKHKPA</sequence>
<keyword evidence="7 9" id="KW-0408">Iron</keyword>
<dbReference type="InterPro" id="IPR009056">
    <property type="entry name" value="Cyt_c-like_dom"/>
</dbReference>
<feature type="domain" description="Cytochrome c" evidence="12">
    <location>
        <begin position="140"/>
        <end position="284"/>
    </location>
</feature>
<gene>
    <name evidence="13" type="ORF">FJQ89_04990</name>
</gene>
<comment type="similarity">
    <text evidence="2">Belongs to the oxidase-dependent Fe transporter (OFeT) (TC 9.A.10.1) family.</text>
</comment>
<keyword evidence="8 10" id="KW-0472">Membrane</keyword>
<evidence type="ECO:0000256" key="5">
    <source>
        <dbReference type="ARBA" id="ARBA00022723"/>
    </source>
</evidence>
<keyword evidence="3 9" id="KW-0349">Heme</keyword>
<feature type="transmembrane region" description="Helical" evidence="10">
    <location>
        <begin position="541"/>
        <end position="561"/>
    </location>
</feature>
<evidence type="ECO:0000256" key="6">
    <source>
        <dbReference type="ARBA" id="ARBA00022989"/>
    </source>
</evidence>
<evidence type="ECO:0000256" key="2">
    <source>
        <dbReference type="ARBA" id="ARBA00008333"/>
    </source>
</evidence>
<proteinExistence type="inferred from homology"/>
<feature type="chain" id="PRO_5021363927" evidence="11">
    <location>
        <begin position="32"/>
        <end position="651"/>
    </location>
</feature>
<evidence type="ECO:0000256" key="11">
    <source>
        <dbReference type="SAM" id="SignalP"/>
    </source>
</evidence>
<dbReference type="Proteomes" id="UP000316665">
    <property type="component" value="Chromosome"/>
</dbReference>
<feature type="transmembrane region" description="Helical" evidence="10">
    <location>
        <begin position="432"/>
        <end position="454"/>
    </location>
</feature>
<dbReference type="InterPro" id="IPR036909">
    <property type="entry name" value="Cyt_c-like_dom_sf"/>
</dbReference>
<dbReference type="KEGG" id="jas:FJQ89_04990"/>
<evidence type="ECO:0000256" key="10">
    <source>
        <dbReference type="SAM" id="Phobius"/>
    </source>
</evidence>
<dbReference type="GO" id="GO:0015093">
    <property type="term" value="F:ferrous iron transmembrane transporter activity"/>
    <property type="evidence" value="ECO:0007669"/>
    <property type="project" value="TreeGrafter"/>
</dbReference>
<keyword evidence="6 10" id="KW-1133">Transmembrane helix</keyword>
<evidence type="ECO:0000313" key="13">
    <source>
        <dbReference type="EMBL" id="QDG69842.1"/>
    </source>
</evidence>
<feature type="signal peptide" evidence="11">
    <location>
        <begin position="1"/>
        <end position="31"/>
    </location>
</feature>
<keyword evidence="11" id="KW-0732">Signal</keyword>
<dbReference type="GO" id="GO:0020037">
    <property type="term" value="F:heme binding"/>
    <property type="evidence" value="ECO:0007669"/>
    <property type="project" value="InterPro"/>
</dbReference>